<dbReference type="GO" id="GO:0016020">
    <property type="term" value="C:membrane"/>
    <property type="evidence" value="ECO:0007669"/>
    <property type="project" value="TreeGrafter"/>
</dbReference>
<evidence type="ECO:0008006" key="6">
    <source>
        <dbReference type="Google" id="ProtNLM"/>
    </source>
</evidence>
<sequence length="225" mass="24102">MFAGKIAFITGASAGIGSGFAKQAAEFGMKLVLADIAENKLNALADELRSAGAKVEAVRTDVSDPTSVDAVAARAYERFGTVDMLINNAGIMAMGFSWEVPAEKWDAMLRISIVGYVNVLHEFVPRMLEQGAQAWIVQVWSIGGLFPSLIMAPYSLTKFGTLALPESLHYEMRMQKAPIQASVVLPDSVKSDFFSTAKADGTQSAADAFNDALQQRADAAAKTRC</sequence>
<evidence type="ECO:0000313" key="5">
    <source>
        <dbReference type="Proteomes" id="UP000218620"/>
    </source>
</evidence>
<dbReference type="GO" id="GO:0016491">
    <property type="term" value="F:oxidoreductase activity"/>
    <property type="evidence" value="ECO:0007669"/>
    <property type="project" value="UniProtKB-KW"/>
</dbReference>
<keyword evidence="2" id="KW-0560">Oxidoreductase</keyword>
<reference evidence="4 5" key="1">
    <citation type="journal article" date="2017" name="Elife">
        <title>Extensive horizontal gene transfer in cheese-associated bacteria.</title>
        <authorList>
            <person name="Bonham K.S."/>
            <person name="Wolfe B.E."/>
            <person name="Dutton R.J."/>
        </authorList>
    </citation>
    <scope>NUCLEOTIDE SEQUENCE [LARGE SCALE GENOMIC DNA]</scope>
    <source>
        <strain evidence="4 5">962_8</strain>
    </source>
</reference>
<dbReference type="InterPro" id="IPR002347">
    <property type="entry name" value="SDR_fam"/>
</dbReference>
<name>A0A2A3YQH5_BREAU</name>
<dbReference type="EMBL" id="NRGQ01000027">
    <property type="protein sequence ID" value="PCC41543.1"/>
    <property type="molecule type" value="Genomic_DNA"/>
</dbReference>
<evidence type="ECO:0000256" key="3">
    <source>
        <dbReference type="RuleBase" id="RU000363"/>
    </source>
</evidence>
<comment type="similarity">
    <text evidence="1 3">Belongs to the short-chain dehydrogenases/reductases (SDR) family.</text>
</comment>
<dbReference type="Gene3D" id="3.40.50.720">
    <property type="entry name" value="NAD(P)-binding Rossmann-like Domain"/>
    <property type="match status" value="1"/>
</dbReference>
<evidence type="ECO:0000256" key="1">
    <source>
        <dbReference type="ARBA" id="ARBA00006484"/>
    </source>
</evidence>
<dbReference type="PRINTS" id="PR00081">
    <property type="entry name" value="GDHRDH"/>
</dbReference>
<dbReference type="SUPFAM" id="SSF51735">
    <property type="entry name" value="NAD(P)-binding Rossmann-fold domains"/>
    <property type="match status" value="1"/>
</dbReference>
<dbReference type="PANTHER" id="PTHR44196">
    <property type="entry name" value="DEHYDROGENASE/REDUCTASE SDR FAMILY MEMBER 7B"/>
    <property type="match status" value="1"/>
</dbReference>
<dbReference type="Proteomes" id="UP000218620">
    <property type="component" value="Unassembled WGS sequence"/>
</dbReference>
<dbReference type="AlphaFoldDB" id="A0A2A3YQH5"/>
<dbReference type="PRINTS" id="PR00080">
    <property type="entry name" value="SDRFAMILY"/>
</dbReference>
<organism evidence="4 5">
    <name type="scientific">Brevibacterium aurantiacum</name>
    <dbReference type="NCBI Taxonomy" id="273384"/>
    <lineage>
        <taxon>Bacteria</taxon>
        <taxon>Bacillati</taxon>
        <taxon>Actinomycetota</taxon>
        <taxon>Actinomycetes</taxon>
        <taxon>Micrococcales</taxon>
        <taxon>Brevibacteriaceae</taxon>
        <taxon>Brevibacterium</taxon>
    </lineage>
</organism>
<dbReference type="InterPro" id="IPR036291">
    <property type="entry name" value="NAD(P)-bd_dom_sf"/>
</dbReference>
<dbReference type="PANTHER" id="PTHR44196:SF1">
    <property type="entry name" value="DEHYDROGENASE_REDUCTASE SDR FAMILY MEMBER 7B"/>
    <property type="match status" value="1"/>
</dbReference>
<accession>A0A2A3YQH5</accession>
<dbReference type="Pfam" id="PF00106">
    <property type="entry name" value="adh_short"/>
    <property type="match status" value="1"/>
</dbReference>
<comment type="caution">
    <text evidence="4">The sequence shown here is derived from an EMBL/GenBank/DDBJ whole genome shotgun (WGS) entry which is preliminary data.</text>
</comment>
<protein>
    <recommendedName>
        <fullName evidence="6">Short-chain dehydrogenase</fullName>
    </recommendedName>
</protein>
<proteinExistence type="inferred from homology"/>
<evidence type="ECO:0000256" key="2">
    <source>
        <dbReference type="ARBA" id="ARBA00023002"/>
    </source>
</evidence>
<evidence type="ECO:0000313" key="4">
    <source>
        <dbReference type="EMBL" id="PCC41543.1"/>
    </source>
</evidence>
<gene>
    <name evidence="4" type="ORF">CIK65_16705</name>
</gene>